<proteinExistence type="predicted"/>
<dbReference type="Proteomes" id="UP000775547">
    <property type="component" value="Unassembled WGS sequence"/>
</dbReference>
<dbReference type="EMBL" id="JABCKV010000001">
    <property type="protein sequence ID" value="KAG5648889.1"/>
    <property type="molecule type" value="Genomic_DNA"/>
</dbReference>
<reference evidence="2" key="1">
    <citation type="submission" date="2020-07" db="EMBL/GenBank/DDBJ databases">
        <authorList>
            <person name="Nieuwenhuis M."/>
            <person name="Van De Peppel L.J.J."/>
        </authorList>
    </citation>
    <scope>NUCLEOTIDE SEQUENCE</scope>
    <source>
        <strain evidence="2">AP01</strain>
        <tissue evidence="2">Mycelium</tissue>
    </source>
</reference>
<dbReference type="OrthoDB" id="20900at2759"/>
<evidence type="ECO:0000313" key="3">
    <source>
        <dbReference type="Proteomes" id="UP000775547"/>
    </source>
</evidence>
<reference evidence="2" key="2">
    <citation type="submission" date="2021-10" db="EMBL/GenBank/DDBJ databases">
        <title>Phylogenomics reveals ancestral predisposition of the termite-cultivated fungus Termitomyces towards a domesticated lifestyle.</title>
        <authorList>
            <person name="Auxier B."/>
            <person name="Grum-Grzhimaylo A."/>
            <person name="Cardenas M.E."/>
            <person name="Lodge J.D."/>
            <person name="Laessoe T."/>
            <person name="Pedersen O."/>
            <person name="Smith M.E."/>
            <person name="Kuyper T.W."/>
            <person name="Franco-Molano E.A."/>
            <person name="Baroni T.J."/>
            <person name="Aanen D.K."/>
        </authorList>
    </citation>
    <scope>NUCLEOTIDE SEQUENCE</scope>
    <source>
        <strain evidence="2">AP01</strain>
        <tissue evidence="2">Mycelium</tissue>
    </source>
</reference>
<gene>
    <name evidence="2" type="ORF">DXG03_000238</name>
</gene>
<dbReference type="InterPro" id="IPR012583">
    <property type="entry name" value="RIX1_N"/>
</dbReference>
<keyword evidence="3" id="KW-1185">Reference proteome</keyword>
<accession>A0A9P7GFV8</accession>
<name>A0A9P7GFV8_9AGAR</name>
<evidence type="ECO:0000313" key="2">
    <source>
        <dbReference type="EMBL" id="KAG5648889.1"/>
    </source>
</evidence>
<organism evidence="2 3">
    <name type="scientific">Asterophora parasitica</name>
    <dbReference type="NCBI Taxonomy" id="117018"/>
    <lineage>
        <taxon>Eukaryota</taxon>
        <taxon>Fungi</taxon>
        <taxon>Dikarya</taxon>
        <taxon>Basidiomycota</taxon>
        <taxon>Agaricomycotina</taxon>
        <taxon>Agaricomycetes</taxon>
        <taxon>Agaricomycetidae</taxon>
        <taxon>Agaricales</taxon>
        <taxon>Tricholomatineae</taxon>
        <taxon>Lyophyllaceae</taxon>
        <taxon>Asterophora</taxon>
    </lineage>
</organism>
<sequence>MSAFMKKNEPAPTLKASIRLLRVILSSGVGISEYQRQVATPNVPKFTAAIISLAEHQDGEELRVLILETLARLVPLYPTLHRASHSALSALSLRFLNGNAPSPTSTSLLEAASGLYAVLHYTGGKIGAANLWRKSADETLSFGWAAFFALRTTFPSEGWSKCLFQSL</sequence>
<feature type="domain" description="Pre-rRNA-processing protein RIX1 N-terminal" evidence="1">
    <location>
        <begin position="4"/>
        <end position="102"/>
    </location>
</feature>
<protein>
    <recommendedName>
        <fullName evidence="1">Pre-rRNA-processing protein RIX1 N-terminal domain-containing protein</fullName>
    </recommendedName>
</protein>
<comment type="caution">
    <text evidence="2">The sequence shown here is derived from an EMBL/GenBank/DDBJ whole genome shotgun (WGS) entry which is preliminary data.</text>
</comment>
<evidence type="ECO:0000259" key="1">
    <source>
        <dbReference type="Pfam" id="PF08167"/>
    </source>
</evidence>
<dbReference type="AlphaFoldDB" id="A0A9P7GFV8"/>
<dbReference type="Pfam" id="PF08167">
    <property type="entry name" value="RIX1"/>
    <property type="match status" value="1"/>
</dbReference>